<accession>K2G4Q8</accession>
<dbReference type="AlphaFoldDB" id="K2G4Q8"/>
<dbReference type="EMBL" id="AMFJ01000018">
    <property type="protein sequence ID" value="EKE30238.1"/>
    <property type="molecule type" value="Genomic_DNA"/>
</dbReference>
<sequence length="28" mass="3222">MSIMPQKDEPDESEAHDTNKLKEKIPLP</sequence>
<feature type="region of interest" description="Disordered" evidence="1">
    <location>
        <begin position="1"/>
        <end position="28"/>
    </location>
</feature>
<protein>
    <submittedName>
        <fullName evidence="2">Uncharacterized protein</fullName>
    </submittedName>
</protein>
<evidence type="ECO:0000313" key="2">
    <source>
        <dbReference type="EMBL" id="EKE30238.1"/>
    </source>
</evidence>
<organism evidence="2">
    <name type="scientific">uncultured bacterium</name>
    <name type="common">gcode 4</name>
    <dbReference type="NCBI Taxonomy" id="1234023"/>
    <lineage>
        <taxon>Bacteria</taxon>
        <taxon>environmental samples</taxon>
    </lineage>
</organism>
<reference evidence="2" key="1">
    <citation type="journal article" date="2012" name="Science">
        <title>Fermentation, hydrogen, and sulfur metabolism in multiple uncultivated bacterial phyla.</title>
        <authorList>
            <person name="Wrighton K.C."/>
            <person name="Thomas B.C."/>
            <person name="Sharon I."/>
            <person name="Miller C.S."/>
            <person name="Castelle C.J."/>
            <person name="VerBerkmoes N.C."/>
            <person name="Wilkins M.J."/>
            <person name="Hettich R.L."/>
            <person name="Lipton M.S."/>
            <person name="Williams K.H."/>
            <person name="Long P.E."/>
            <person name="Banfield J.F."/>
        </authorList>
    </citation>
    <scope>NUCLEOTIDE SEQUENCE [LARGE SCALE GENOMIC DNA]</scope>
</reference>
<feature type="compositionally biased region" description="Basic and acidic residues" evidence="1">
    <location>
        <begin position="13"/>
        <end position="28"/>
    </location>
</feature>
<name>K2G4Q8_9BACT</name>
<evidence type="ECO:0000256" key="1">
    <source>
        <dbReference type="SAM" id="MobiDB-lite"/>
    </source>
</evidence>
<proteinExistence type="predicted"/>
<gene>
    <name evidence="2" type="ORF">ACD_2C00018G0001</name>
</gene>
<feature type="non-terminal residue" evidence="2">
    <location>
        <position position="28"/>
    </location>
</feature>
<comment type="caution">
    <text evidence="2">The sequence shown here is derived from an EMBL/GenBank/DDBJ whole genome shotgun (WGS) entry which is preliminary data.</text>
</comment>